<dbReference type="GO" id="GO:0008967">
    <property type="term" value="F:phosphoglycolate phosphatase activity"/>
    <property type="evidence" value="ECO:0007669"/>
    <property type="project" value="UniProtKB-UniRule"/>
</dbReference>
<dbReference type="PRINTS" id="PR00413">
    <property type="entry name" value="HADHALOGNASE"/>
</dbReference>
<dbReference type="GO" id="GO:0046872">
    <property type="term" value="F:metal ion binding"/>
    <property type="evidence" value="ECO:0007669"/>
    <property type="project" value="UniProtKB-KW"/>
</dbReference>
<feature type="binding site" evidence="10">
    <location>
        <position position="9"/>
    </location>
    <ligand>
        <name>Mg(2+)</name>
        <dbReference type="ChEBI" id="CHEBI:18420"/>
    </ligand>
</feature>
<evidence type="ECO:0000256" key="8">
    <source>
        <dbReference type="ARBA" id="ARBA00022842"/>
    </source>
</evidence>
<comment type="similarity">
    <text evidence="4 10">Belongs to the HAD-like hydrolase superfamily. CbbY/CbbZ/Gph/YieH family.</text>
</comment>
<keyword evidence="6 10" id="KW-0479">Metal-binding</keyword>
<evidence type="ECO:0000256" key="2">
    <source>
        <dbReference type="ARBA" id="ARBA00001946"/>
    </source>
</evidence>
<dbReference type="SUPFAM" id="SSF56784">
    <property type="entry name" value="HAD-like"/>
    <property type="match status" value="1"/>
</dbReference>
<dbReference type="EC" id="3.1.3.18" evidence="5 10"/>
<dbReference type="SFLD" id="SFLDG01129">
    <property type="entry name" value="C1.5:_HAD__Beta-PGM__Phosphata"/>
    <property type="match status" value="1"/>
</dbReference>
<dbReference type="AlphaFoldDB" id="A0A2W5PVS5"/>
<dbReference type="Proteomes" id="UP000249185">
    <property type="component" value="Unassembled WGS sequence"/>
</dbReference>
<comment type="function">
    <text evidence="10">Specifically catalyzes the dephosphorylation of 2-phosphoglycolate. Is involved in the dissimilation of the intracellular 2-phosphoglycolate formed during the DNA repair of 3'-phosphoglycolate ends, a major class of DNA lesions induced by oxidative stress.</text>
</comment>
<feature type="active site" description="Nucleophile" evidence="10">
    <location>
        <position position="7"/>
    </location>
</feature>
<dbReference type="Gene3D" id="3.40.50.1000">
    <property type="entry name" value="HAD superfamily/HAD-like"/>
    <property type="match status" value="1"/>
</dbReference>
<dbReference type="InterPro" id="IPR023214">
    <property type="entry name" value="HAD_sf"/>
</dbReference>
<dbReference type="SFLD" id="SFLDS00003">
    <property type="entry name" value="Haloacid_Dehalogenase"/>
    <property type="match status" value="1"/>
</dbReference>
<dbReference type="InterPro" id="IPR006439">
    <property type="entry name" value="HAD-SF_hydro_IA"/>
</dbReference>
<feature type="binding site" evidence="10">
    <location>
        <position position="7"/>
    </location>
    <ligand>
        <name>Mg(2+)</name>
        <dbReference type="ChEBI" id="CHEBI:18420"/>
    </ligand>
</feature>
<evidence type="ECO:0000256" key="5">
    <source>
        <dbReference type="ARBA" id="ARBA00013078"/>
    </source>
</evidence>
<accession>A0A2W5PVS5</accession>
<evidence type="ECO:0000256" key="9">
    <source>
        <dbReference type="ARBA" id="ARBA00023277"/>
    </source>
</evidence>
<dbReference type="InterPro" id="IPR036412">
    <property type="entry name" value="HAD-like_sf"/>
</dbReference>
<keyword evidence="9 10" id="KW-0119">Carbohydrate metabolism</keyword>
<proteinExistence type="inferred from homology"/>
<dbReference type="GO" id="GO:0006281">
    <property type="term" value="P:DNA repair"/>
    <property type="evidence" value="ECO:0007669"/>
    <property type="project" value="TreeGrafter"/>
</dbReference>
<protein>
    <recommendedName>
        <fullName evidence="5 10">Phosphoglycolate phosphatase</fullName>
        <shortName evidence="10">PGP</shortName>
        <shortName evidence="10">PGPase</shortName>
        <ecNumber evidence="5 10">3.1.3.18</ecNumber>
    </recommendedName>
</protein>
<keyword evidence="7 10" id="KW-0378">Hydrolase</keyword>
<comment type="pathway">
    <text evidence="3 10">Organic acid metabolism; glycolate biosynthesis; glycolate from 2-phosphoglycolate: step 1/1.</text>
</comment>
<comment type="caution">
    <text evidence="11">The sequence shown here is derived from an EMBL/GenBank/DDBJ whole genome shotgun (WGS) entry which is preliminary data.</text>
</comment>
<dbReference type="InterPro" id="IPR023198">
    <property type="entry name" value="PGP-like_dom2"/>
</dbReference>
<evidence type="ECO:0000256" key="1">
    <source>
        <dbReference type="ARBA" id="ARBA00000830"/>
    </source>
</evidence>
<feature type="binding site" evidence="10">
    <location>
        <position position="170"/>
    </location>
    <ligand>
        <name>Mg(2+)</name>
        <dbReference type="ChEBI" id="CHEBI:18420"/>
    </ligand>
</feature>
<dbReference type="GO" id="GO:0046295">
    <property type="term" value="P:glycolate biosynthetic process"/>
    <property type="evidence" value="ECO:0007669"/>
    <property type="project" value="UniProtKB-UniRule"/>
</dbReference>
<dbReference type="InterPro" id="IPR041492">
    <property type="entry name" value="HAD_2"/>
</dbReference>
<gene>
    <name evidence="11" type="ORF">DI556_19710</name>
</gene>
<name>A0A2W5PVS5_RHOSU</name>
<comment type="cofactor">
    <cofactor evidence="2 10">
        <name>Mg(2+)</name>
        <dbReference type="ChEBI" id="CHEBI:18420"/>
    </cofactor>
</comment>
<dbReference type="EMBL" id="QFPW01000023">
    <property type="protein sequence ID" value="PZQ46573.1"/>
    <property type="molecule type" value="Genomic_DNA"/>
</dbReference>
<keyword evidence="8 10" id="KW-0460">Magnesium</keyword>
<dbReference type="Gene3D" id="1.10.150.240">
    <property type="entry name" value="Putative phosphatase, domain 2"/>
    <property type="match status" value="1"/>
</dbReference>
<dbReference type="UniPathway" id="UPA00865">
    <property type="reaction ID" value="UER00834"/>
</dbReference>
<organism evidence="11 12">
    <name type="scientific">Rhodovulum sulfidophilum</name>
    <name type="common">Rhodobacter sulfidophilus</name>
    <dbReference type="NCBI Taxonomy" id="35806"/>
    <lineage>
        <taxon>Bacteria</taxon>
        <taxon>Pseudomonadati</taxon>
        <taxon>Pseudomonadota</taxon>
        <taxon>Alphaproteobacteria</taxon>
        <taxon>Rhodobacterales</taxon>
        <taxon>Paracoccaceae</taxon>
        <taxon>Rhodovulum</taxon>
    </lineage>
</organism>
<sequence>MRVAVFDLDGTLADTAADLIAAANGALDELGFGAPLDRAAHRATAFAGGRAMLRAGLALRGVAEPEAHVEAGFPRLLARYEAAIDRETRLYPGVEPALDALEEAGWRLAICTNKPVALADLLLVRLGIRERFAAVLGADSLSVRKPDPLHLTETIRRSGGVAGRSVLIGDTVTDREAARAAGVPCVLVTFGPEGRDIARLDPAALLDHYADLPALLEGLVPAVEARVSGAR</sequence>
<reference evidence="11 12" key="1">
    <citation type="submission" date="2017-08" db="EMBL/GenBank/DDBJ databases">
        <title>Infants hospitalized years apart are colonized by the same room-sourced microbial strains.</title>
        <authorList>
            <person name="Brooks B."/>
            <person name="Olm M.R."/>
            <person name="Firek B.A."/>
            <person name="Baker R."/>
            <person name="Thomas B.C."/>
            <person name="Morowitz M.J."/>
            <person name="Banfield J.F."/>
        </authorList>
    </citation>
    <scope>NUCLEOTIDE SEQUENCE [LARGE SCALE GENOMIC DNA]</scope>
    <source>
        <strain evidence="11">S2_005_002_R2_34</strain>
    </source>
</reference>
<dbReference type="InterPro" id="IPR050155">
    <property type="entry name" value="HAD-like_hydrolase_sf"/>
</dbReference>
<dbReference type="PANTHER" id="PTHR43434">
    <property type="entry name" value="PHOSPHOGLYCOLATE PHOSPHATASE"/>
    <property type="match status" value="1"/>
</dbReference>
<evidence type="ECO:0000313" key="12">
    <source>
        <dbReference type="Proteomes" id="UP000249185"/>
    </source>
</evidence>
<evidence type="ECO:0000256" key="10">
    <source>
        <dbReference type="HAMAP-Rule" id="MF_00495"/>
    </source>
</evidence>
<dbReference type="GO" id="GO:0005829">
    <property type="term" value="C:cytosol"/>
    <property type="evidence" value="ECO:0007669"/>
    <property type="project" value="TreeGrafter"/>
</dbReference>
<dbReference type="InterPro" id="IPR037512">
    <property type="entry name" value="PGPase_prok"/>
</dbReference>
<evidence type="ECO:0000313" key="11">
    <source>
        <dbReference type="EMBL" id="PZQ46573.1"/>
    </source>
</evidence>
<comment type="catalytic activity">
    <reaction evidence="1 10">
        <text>2-phosphoglycolate + H2O = glycolate + phosphate</text>
        <dbReference type="Rhea" id="RHEA:14369"/>
        <dbReference type="ChEBI" id="CHEBI:15377"/>
        <dbReference type="ChEBI" id="CHEBI:29805"/>
        <dbReference type="ChEBI" id="CHEBI:43474"/>
        <dbReference type="ChEBI" id="CHEBI:58033"/>
        <dbReference type="EC" id="3.1.3.18"/>
    </reaction>
</comment>
<evidence type="ECO:0000256" key="4">
    <source>
        <dbReference type="ARBA" id="ARBA00006171"/>
    </source>
</evidence>
<evidence type="ECO:0000256" key="6">
    <source>
        <dbReference type="ARBA" id="ARBA00022723"/>
    </source>
</evidence>
<evidence type="ECO:0000256" key="7">
    <source>
        <dbReference type="ARBA" id="ARBA00022801"/>
    </source>
</evidence>
<dbReference type="NCBIfam" id="TIGR01549">
    <property type="entry name" value="HAD-SF-IA-v1"/>
    <property type="match status" value="1"/>
</dbReference>
<dbReference type="PANTHER" id="PTHR43434:SF1">
    <property type="entry name" value="PHOSPHOGLYCOLATE PHOSPHATASE"/>
    <property type="match status" value="1"/>
</dbReference>
<dbReference type="GO" id="GO:0005975">
    <property type="term" value="P:carbohydrate metabolic process"/>
    <property type="evidence" value="ECO:0007669"/>
    <property type="project" value="InterPro"/>
</dbReference>
<dbReference type="HAMAP" id="MF_00495">
    <property type="entry name" value="GPH_hydrolase_bact"/>
    <property type="match status" value="1"/>
</dbReference>
<evidence type="ECO:0000256" key="3">
    <source>
        <dbReference type="ARBA" id="ARBA00004818"/>
    </source>
</evidence>
<dbReference type="Pfam" id="PF13419">
    <property type="entry name" value="HAD_2"/>
    <property type="match status" value="1"/>
</dbReference>